<dbReference type="AlphaFoldDB" id="A0A150PS62"/>
<organism evidence="1 2">
    <name type="scientific">Sorangium cellulosum</name>
    <name type="common">Polyangium cellulosum</name>
    <dbReference type="NCBI Taxonomy" id="56"/>
    <lineage>
        <taxon>Bacteria</taxon>
        <taxon>Pseudomonadati</taxon>
        <taxon>Myxococcota</taxon>
        <taxon>Polyangia</taxon>
        <taxon>Polyangiales</taxon>
        <taxon>Polyangiaceae</taxon>
        <taxon>Sorangium</taxon>
    </lineage>
</organism>
<accession>A0A150PS62</accession>
<dbReference type="Proteomes" id="UP000075604">
    <property type="component" value="Unassembled WGS sequence"/>
</dbReference>
<comment type="caution">
    <text evidence="1">The sequence shown here is derived from an EMBL/GenBank/DDBJ whole genome shotgun (WGS) entry which is preliminary data.</text>
</comment>
<dbReference type="EMBL" id="JELX01001644">
    <property type="protein sequence ID" value="KYF58268.1"/>
    <property type="molecule type" value="Genomic_DNA"/>
</dbReference>
<evidence type="ECO:0000313" key="2">
    <source>
        <dbReference type="Proteomes" id="UP000075604"/>
    </source>
</evidence>
<name>A0A150PS62_SORCE</name>
<feature type="non-terminal residue" evidence="1">
    <location>
        <position position="1"/>
    </location>
</feature>
<evidence type="ECO:0000313" key="1">
    <source>
        <dbReference type="EMBL" id="KYF58268.1"/>
    </source>
</evidence>
<evidence type="ECO:0008006" key="3">
    <source>
        <dbReference type="Google" id="ProtNLM"/>
    </source>
</evidence>
<dbReference type="InterPro" id="IPR011990">
    <property type="entry name" value="TPR-like_helical_dom_sf"/>
</dbReference>
<protein>
    <recommendedName>
        <fullName evidence="3">MalT-like TPR region domain-containing protein</fullName>
    </recommendedName>
</protein>
<proteinExistence type="predicted"/>
<gene>
    <name evidence="1" type="ORF">BE04_00845</name>
</gene>
<dbReference type="SUPFAM" id="SSF48452">
    <property type="entry name" value="TPR-like"/>
    <property type="match status" value="1"/>
</dbReference>
<sequence length="149" mass="16025">RAEGSARTYLARIALLARDFEAAEREARTAAEILQSAPPLRAAAVAARARALLGLRRFDEGLSAAGEANSMLESFGTLEEGESLVRLTFAESLAANGRHDAAAAAIASARAALLARAERLSDPPWRERFLRDVPDNARTLELARQWLGS</sequence>
<reference evidence="1 2" key="1">
    <citation type="submission" date="2014-02" db="EMBL/GenBank/DDBJ databases">
        <title>The small core and large imbalanced accessory genome model reveals a collaborative survival strategy of Sorangium cellulosum strains in nature.</title>
        <authorList>
            <person name="Han K."/>
            <person name="Peng R."/>
            <person name="Blom J."/>
            <person name="Li Y.-Z."/>
        </authorList>
    </citation>
    <scope>NUCLEOTIDE SEQUENCE [LARGE SCALE GENOMIC DNA]</scope>
    <source>
        <strain evidence="1 2">So0157-18</strain>
    </source>
</reference>